<name>A0ABP2IAE2_CORAM</name>
<evidence type="ECO:0000313" key="3">
    <source>
        <dbReference type="Proteomes" id="UP000006015"/>
    </source>
</evidence>
<dbReference type="Proteomes" id="UP000006015">
    <property type="component" value="Unassembled WGS sequence"/>
</dbReference>
<dbReference type="Gene3D" id="3.20.20.140">
    <property type="entry name" value="Metal-dependent hydrolases"/>
    <property type="match status" value="1"/>
</dbReference>
<reference evidence="2 3" key="1">
    <citation type="submission" date="2010-04" db="EMBL/GenBank/DDBJ databases">
        <authorList>
            <person name="Weinstock G."/>
            <person name="Sodergren E."/>
            <person name="Clifton S."/>
            <person name="Fulton L."/>
            <person name="Fulton B."/>
            <person name="Courtney L."/>
            <person name="Fronick C."/>
            <person name="Harrison M."/>
            <person name="Strong C."/>
            <person name="Farmer C."/>
            <person name="Delahaunty K."/>
            <person name="Markovic C."/>
            <person name="Hall O."/>
            <person name="Minx P."/>
            <person name="Tomlinson C."/>
            <person name="Mitreva M."/>
            <person name="Hou S."/>
            <person name="Wollam A."/>
            <person name="Pepin K.H."/>
            <person name="Johnson M."/>
            <person name="Bhonagiri V."/>
            <person name="Zhang X."/>
            <person name="Suruliraj S."/>
            <person name="Warren W."/>
            <person name="Chinwalla A."/>
            <person name="Mardis E.R."/>
            <person name="Wilson R.K."/>
        </authorList>
    </citation>
    <scope>NUCLEOTIDE SEQUENCE [LARGE SCALE GENOMIC DNA]</scope>
    <source>
        <strain evidence="2 3">DSM 20306</strain>
    </source>
</reference>
<dbReference type="InterPro" id="IPR001365">
    <property type="entry name" value="A_deaminase_dom"/>
</dbReference>
<feature type="domain" description="Adenosine deaminase" evidence="1">
    <location>
        <begin position="55"/>
        <end position="292"/>
    </location>
</feature>
<proteinExistence type="predicted"/>
<evidence type="ECO:0000259" key="1">
    <source>
        <dbReference type="Pfam" id="PF00962"/>
    </source>
</evidence>
<protein>
    <submittedName>
        <fullName evidence="2">Adenosine/AMP deaminase</fullName>
    </submittedName>
</protein>
<accession>A0ABP2IAE2</accession>
<dbReference type="SUPFAM" id="SSF51556">
    <property type="entry name" value="Metallo-dependent hydrolases"/>
    <property type="match status" value="1"/>
</dbReference>
<comment type="caution">
    <text evidence="2">The sequence shown here is derived from an EMBL/GenBank/DDBJ whole genome shotgun (WGS) entry which is preliminary data.</text>
</comment>
<gene>
    <name evidence="2" type="ORF">HMPREF0281_02612</name>
</gene>
<sequence length="322" mass="34356">MKYLRLTLSMACMYDAPLISPENKDSSAEIFASLPKVVLSADVVAGHSVSEAVKNVLDTLQSNNVIYAELRLNPADFADSLSDASLADALQQATSAIHGHAVDARIILTAQSDAAHVAEIADAAIDHDDVAGFALVGDNIDAHAGVLKKLQDNFVPFVIDGGFDDIEAGVKAGATRVAVGVDIIDDFSATVEGIEPGQLTSWIRDRHIAVETNPDEDIAHGNVDSLADHPLPLLQQLGFTCAVGTTALTQQFVSLNEALGYGLEEFFELTVAAMQNSFSTQEHRQHLIETVILPAYEELSDAEFAEDAAAREAEEAEEADDE</sequence>
<dbReference type="InterPro" id="IPR032466">
    <property type="entry name" value="Metal_Hydrolase"/>
</dbReference>
<dbReference type="EMBL" id="ADNS01000031">
    <property type="protein sequence ID" value="EFG80518.1"/>
    <property type="molecule type" value="Genomic_DNA"/>
</dbReference>
<evidence type="ECO:0000313" key="2">
    <source>
        <dbReference type="EMBL" id="EFG80518.1"/>
    </source>
</evidence>
<dbReference type="Pfam" id="PF00962">
    <property type="entry name" value="A_deaminase"/>
    <property type="match status" value="1"/>
</dbReference>
<keyword evidence="3" id="KW-1185">Reference proteome</keyword>
<organism evidence="2 3">
    <name type="scientific">Corynebacterium ammoniagenes DSM 20306</name>
    <dbReference type="NCBI Taxonomy" id="649754"/>
    <lineage>
        <taxon>Bacteria</taxon>
        <taxon>Bacillati</taxon>
        <taxon>Actinomycetota</taxon>
        <taxon>Actinomycetes</taxon>
        <taxon>Mycobacteriales</taxon>
        <taxon>Corynebacteriaceae</taxon>
        <taxon>Corynebacterium</taxon>
    </lineage>
</organism>